<proteinExistence type="inferred from homology"/>
<keyword evidence="9" id="KW-0408">Iron</keyword>
<evidence type="ECO:0000256" key="9">
    <source>
        <dbReference type="ARBA" id="ARBA00023004"/>
    </source>
</evidence>
<evidence type="ECO:0000256" key="6">
    <source>
        <dbReference type="ARBA" id="ARBA00022723"/>
    </source>
</evidence>
<comment type="similarity">
    <text evidence="3">Belongs to the cytochrome P450 family.</text>
</comment>
<comment type="caution">
    <text evidence="12">The sequence shown here is derived from an EMBL/GenBank/DDBJ whole genome shotgun (WGS) entry which is preliminary data.</text>
</comment>
<comment type="cofactor">
    <cofactor evidence="1">
        <name>heme</name>
        <dbReference type="ChEBI" id="CHEBI:30413"/>
    </cofactor>
</comment>
<dbReference type="OrthoDB" id="2789670at2759"/>
<dbReference type="GO" id="GO:0010268">
    <property type="term" value="P:brassinosteroid homeostasis"/>
    <property type="evidence" value="ECO:0007669"/>
    <property type="project" value="TreeGrafter"/>
</dbReference>
<evidence type="ECO:0000313" key="13">
    <source>
        <dbReference type="Proteomes" id="UP000636709"/>
    </source>
</evidence>
<evidence type="ECO:0000256" key="10">
    <source>
        <dbReference type="ARBA" id="ARBA00023033"/>
    </source>
</evidence>
<reference evidence="12" key="1">
    <citation type="submission" date="2020-07" db="EMBL/GenBank/DDBJ databases">
        <title>Genome sequence and genetic diversity analysis of an under-domesticated orphan crop, white fonio (Digitaria exilis).</title>
        <authorList>
            <person name="Bennetzen J.L."/>
            <person name="Chen S."/>
            <person name="Ma X."/>
            <person name="Wang X."/>
            <person name="Yssel A.E.J."/>
            <person name="Chaluvadi S.R."/>
            <person name="Johnson M."/>
            <person name="Gangashetty P."/>
            <person name="Hamidou F."/>
            <person name="Sanogo M.D."/>
            <person name="Zwaenepoel A."/>
            <person name="Wallace J."/>
            <person name="Van De Peer Y."/>
            <person name="Van Deynze A."/>
        </authorList>
    </citation>
    <scope>NUCLEOTIDE SEQUENCE</scope>
    <source>
        <tissue evidence="12">Leaves</tissue>
    </source>
</reference>
<keyword evidence="4" id="KW-0349">Heme</keyword>
<dbReference type="PANTHER" id="PTHR24286:SF44">
    <property type="entry name" value="3BETA,22ALPHA-DIHYDROXYSTEROID 3-DEHYDROGENASE"/>
    <property type="match status" value="1"/>
</dbReference>
<protein>
    <recommendedName>
        <fullName evidence="14">Cytochrome P450</fullName>
    </recommendedName>
</protein>
<dbReference type="PANTHER" id="PTHR24286">
    <property type="entry name" value="CYTOCHROME P450 26"/>
    <property type="match status" value="1"/>
</dbReference>
<keyword evidence="7" id="KW-1133">Transmembrane helix</keyword>
<keyword evidence="11" id="KW-0472">Membrane</keyword>
<evidence type="ECO:0000256" key="5">
    <source>
        <dbReference type="ARBA" id="ARBA00022692"/>
    </source>
</evidence>
<dbReference type="SUPFAM" id="SSF48264">
    <property type="entry name" value="Cytochrome P450"/>
    <property type="match status" value="1"/>
</dbReference>
<keyword evidence="5" id="KW-0812">Transmembrane</keyword>
<dbReference type="GO" id="GO:0016020">
    <property type="term" value="C:membrane"/>
    <property type="evidence" value="ECO:0007669"/>
    <property type="project" value="UniProtKB-SubCell"/>
</dbReference>
<evidence type="ECO:0000256" key="4">
    <source>
        <dbReference type="ARBA" id="ARBA00022617"/>
    </source>
</evidence>
<dbReference type="GO" id="GO:0016132">
    <property type="term" value="P:brassinosteroid biosynthetic process"/>
    <property type="evidence" value="ECO:0007669"/>
    <property type="project" value="TreeGrafter"/>
</dbReference>
<keyword evidence="6" id="KW-0479">Metal-binding</keyword>
<name>A0A835BGZ2_9POAL</name>
<evidence type="ECO:0008006" key="14">
    <source>
        <dbReference type="Google" id="ProtNLM"/>
    </source>
</evidence>
<evidence type="ECO:0000256" key="8">
    <source>
        <dbReference type="ARBA" id="ARBA00023002"/>
    </source>
</evidence>
<comment type="subcellular location">
    <subcellularLocation>
        <location evidence="2">Membrane</location>
        <topology evidence="2">Single-pass membrane protein</topology>
    </subcellularLocation>
</comment>
<dbReference type="GO" id="GO:0020037">
    <property type="term" value="F:heme binding"/>
    <property type="evidence" value="ECO:0007669"/>
    <property type="project" value="InterPro"/>
</dbReference>
<organism evidence="12 13">
    <name type="scientific">Digitaria exilis</name>
    <dbReference type="NCBI Taxonomy" id="1010633"/>
    <lineage>
        <taxon>Eukaryota</taxon>
        <taxon>Viridiplantae</taxon>
        <taxon>Streptophyta</taxon>
        <taxon>Embryophyta</taxon>
        <taxon>Tracheophyta</taxon>
        <taxon>Spermatophyta</taxon>
        <taxon>Magnoliopsida</taxon>
        <taxon>Liliopsida</taxon>
        <taxon>Poales</taxon>
        <taxon>Poaceae</taxon>
        <taxon>PACMAD clade</taxon>
        <taxon>Panicoideae</taxon>
        <taxon>Panicodae</taxon>
        <taxon>Paniceae</taxon>
        <taxon>Anthephorinae</taxon>
        <taxon>Digitaria</taxon>
    </lineage>
</organism>
<keyword evidence="10" id="KW-0503">Monooxygenase</keyword>
<dbReference type="Gene3D" id="1.10.630.10">
    <property type="entry name" value="Cytochrome P450"/>
    <property type="match status" value="1"/>
</dbReference>
<dbReference type="GO" id="GO:0016705">
    <property type="term" value="F:oxidoreductase activity, acting on paired donors, with incorporation or reduction of molecular oxygen"/>
    <property type="evidence" value="ECO:0007669"/>
    <property type="project" value="InterPro"/>
</dbReference>
<evidence type="ECO:0000256" key="11">
    <source>
        <dbReference type="ARBA" id="ARBA00023136"/>
    </source>
</evidence>
<gene>
    <name evidence="12" type="ORF">HU200_035026</name>
</gene>
<sequence length="152" mass="16785">MGQWEPGTTVKLLDGAKKIAMSINIKHLLSIEPGAWSESIRGEFNTISDGFVSVTFPLATLLPFTTYGKALKARKNVALALEEVIRKRMDEKAMVGFVEGEKENNRGKKDMVDLLAAGYDTTSLTMTLAAKFLTEKPTALAQLRVRIRKNLV</sequence>
<keyword evidence="8" id="KW-0560">Oxidoreductase</keyword>
<keyword evidence="13" id="KW-1185">Reference proteome</keyword>
<evidence type="ECO:0000256" key="3">
    <source>
        <dbReference type="ARBA" id="ARBA00010617"/>
    </source>
</evidence>
<dbReference type="GO" id="GO:0004497">
    <property type="term" value="F:monooxygenase activity"/>
    <property type="evidence" value="ECO:0007669"/>
    <property type="project" value="UniProtKB-KW"/>
</dbReference>
<dbReference type="InterPro" id="IPR036396">
    <property type="entry name" value="Cyt_P450_sf"/>
</dbReference>
<dbReference type="AlphaFoldDB" id="A0A835BGZ2"/>
<dbReference type="Proteomes" id="UP000636709">
    <property type="component" value="Unassembled WGS sequence"/>
</dbReference>
<evidence type="ECO:0000256" key="1">
    <source>
        <dbReference type="ARBA" id="ARBA00001971"/>
    </source>
</evidence>
<evidence type="ECO:0000256" key="7">
    <source>
        <dbReference type="ARBA" id="ARBA00022989"/>
    </source>
</evidence>
<dbReference type="EMBL" id="JACEFO010001862">
    <property type="protein sequence ID" value="KAF8698768.1"/>
    <property type="molecule type" value="Genomic_DNA"/>
</dbReference>
<accession>A0A835BGZ2</accession>
<evidence type="ECO:0000313" key="12">
    <source>
        <dbReference type="EMBL" id="KAF8698768.1"/>
    </source>
</evidence>
<dbReference type="GO" id="GO:0016125">
    <property type="term" value="P:sterol metabolic process"/>
    <property type="evidence" value="ECO:0007669"/>
    <property type="project" value="TreeGrafter"/>
</dbReference>
<dbReference type="GO" id="GO:0005506">
    <property type="term" value="F:iron ion binding"/>
    <property type="evidence" value="ECO:0007669"/>
    <property type="project" value="InterPro"/>
</dbReference>
<evidence type="ECO:0000256" key="2">
    <source>
        <dbReference type="ARBA" id="ARBA00004167"/>
    </source>
</evidence>